<dbReference type="PANTHER" id="PTHR10622">
    <property type="entry name" value="HET DOMAIN-CONTAINING PROTEIN"/>
    <property type="match status" value="1"/>
</dbReference>
<protein>
    <recommendedName>
        <fullName evidence="1">DUF8212 domain-containing protein</fullName>
    </recommendedName>
</protein>
<proteinExistence type="predicted"/>
<reference evidence="2 3" key="1">
    <citation type="submission" date="2023-08" db="EMBL/GenBank/DDBJ databases">
        <title>Black Yeasts Isolated from many extreme environments.</title>
        <authorList>
            <person name="Coleine C."/>
            <person name="Stajich J.E."/>
            <person name="Selbmann L."/>
        </authorList>
    </citation>
    <scope>NUCLEOTIDE SEQUENCE [LARGE SCALE GENOMIC DNA]</scope>
    <source>
        <strain evidence="2 3">CCFEE 5935</strain>
    </source>
</reference>
<comment type="caution">
    <text evidence="2">The sequence shown here is derived from an EMBL/GenBank/DDBJ whole genome shotgun (WGS) entry which is preliminary data.</text>
</comment>
<name>A0AAV9PHF7_9PEZI</name>
<dbReference type="GeneID" id="89923397"/>
<gene>
    <name evidence="2" type="ORF">LTR77_002050</name>
</gene>
<dbReference type="EMBL" id="JAVRRT010000003">
    <property type="protein sequence ID" value="KAK5173369.1"/>
    <property type="molecule type" value="Genomic_DNA"/>
</dbReference>
<dbReference type="PANTHER" id="PTHR10622:SF10">
    <property type="entry name" value="HET DOMAIN-CONTAINING PROTEIN"/>
    <property type="match status" value="1"/>
</dbReference>
<feature type="domain" description="DUF8212" evidence="1">
    <location>
        <begin position="122"/>
        <end position="150"/>
    </location>
</feature>
<dbReference type="Pfam" id="PF26640">
    <property type="entry name" value="DUF8212"/>
    <property type="match status" value="1"/>
</dbReference>
<sequence length="234" mass="26660">METETEDDNRQRASGRAAFKNSVWFTRAWTLQELLAPKTVLFFSKTYTLLGTRENFDNLVHEATSIPVYFLGMNLEGVFDASVAERMRWASRREASREEDLSYSILGLFGVNIPLLYGEGGKAFLRLQEEIVKTSWDETLFAWNGRSDDCMQHMLAGGLIASHPRHFEGATILGLKFPIPRQHYEITNRGVRMSIPLSRGQFDRVLAEGMPRRRGLTFSRHRGRGIPQGVLYAS</sequence>
<dbReference type="AlphaFoldDB" id="A0AAV9PHF7"/>
<organism evidence="2 3">
    <name type="scientific">Saxophila tyrrhenica</name>
    <dbReference type="NCBI Taxonomy" id="1690608"/>
    <lineage>
        <taxon>Eukaryota</taxon>
        <taxon>Fungi</taxon>
        <taxon>Dikarya</taxon>
        <taxon>Ascomycota</taxon>
        <taxon>Pezizomycotina</taxon>
        <taxon>Dothideomycetes</taxon>
        <taxon>Dothideomycetidae</taxon>
        <taxon>Mycosphaerellales</taxon>
        <taxon>Extremaceae</taxon>
        <taxon>Saxophila</taxon>
    </lineage>
</organism>
<dbReference type="Proteomes" id="UP001337655">
    <property type="component" value="Unassembled WGS sequence"/>
</dbReference>
<dbReference type="RefSeq" id="XP_064662064.1">
    <property type="nucleotide sequence ID" value="XM_064799309.1"/>
</dbReference>
<evidence type="ECO:0000259" key="1">
    <source>
        <dbReference type="Pfam" id="PF26640"/>
    </source>
</evidence>
<evidence type="ECO:0000313" key="3">
    <source>
        <dbReference type="Proteomes" id="UP001337655"/>
    </source>
</evidence>
<evidence type="ECO:0000313" key="2">
    <source>
        <dbReference type="EMBL" id="KAK5173369.1"/>
    </source>
</evidence>
<accession>A0AAV9PHF7</accession>
<dbReference type="InterPro" id="IPR058525">
    <property type="entry name" value="DUF8212"/>
</dbReference>
<keyword evidence="3" id="KW-1185">Reference proteome</keyword>